<evidence type="ECO:0000313" key="1">
    <source>
        <dbReference type="EMBL" id="GMH21146.1"/>
    </source>
</evidence>
<name>A0AAD3T1X9_NEPGR</name>
<sequence>MASTVNCEPLSEVDVHPLVGTANLVLTQKPLPNPAIDSGNSNGLGADVAVALDGHVADDRANPRVQNLNSILVSLGPTPLLWPGRRRVGLGGLHRCLAGRLRGLMTWPKRLLDLESRVNDEFLWSECGKAFFEKSFEMFFYFLWRGLWDFMFFVGCSPFEDVVSDGLVRRDTVADASVGASVEVAQSLLVSVKPMLSIFDPDLVSYSEVMKCGFVDASAISYSLMPFALVGNVPAADGMVSLACLEEDRLELVDL</sequence>
<reference evidence="1" key="1">
    <citation type="submission" date="2023-05" db="EMBL/GenBank/DDBJ databases">
        <title>Nepenthes gracilis genome sequencing.</title>
        <authorList>
            <person name="Fukushima K."/>
        </authorList>
    </citation>
    <scope>NUCLEOTIDE SEQUENCE</scope>
    <source>
        <strain evidence="1">SING2019-196</strain>
    </source>
</reference>
<dbReference type="AlphaFoldDB" id="A0AAD3T1X9"/>
<accession>A0AAD3T1X9</accession>
<evidence type="ECO:0000313" key="2">
    <source>
        <dbReference type="Proteomes" id="UP001279734"/>
    </source>
</evidence>
<proteinExistence type="predicted"/>
<keyword evidence="2" id="KW-1185">Reference proteome</keyword>
<comment type="caution">
    <text evidence="1">The sequence shown here is derived from an EMBL/GenBank/DDBJ whole genome shotgun (WGS) entry which is preliminary data.</text>
</comment>
<gene>
    <name evidence="1" type="ORF">Nepgr_022988</name>
</gene>
<dbReference type="Proteomes" id="UP001279734">
    <property type="component" value="Unassembled WGS sequence"/>
</dbReference>
<protein>
    <submittedName>
        <fullName evidence="1">Uncharacterized protein</fullName>
    </submittedName>
</protein>
<dbReference type="EMBL" id="BSYO01000022">
    <property type="protein sequence ID" value="GMH21146.1"/>
    <property type="molecule type" value="Genomic_DNA"/>
</dbReference>
<organism evidence="1 2">
    <name type="scientific">Nepenthes gracilis</name>
    <name type="common">Slender pitcher plant</name>
    <dbReference type="NCBI Taxonomy" id="150966"/>
    <lineage>
        <taxon>Eukaryota</taxon>
        <taxon>Viridiplantae</taxon>
        <taxon>Streptophyta</taxon>
        <taxon>Embryophyta</taxon>
        <taxon>Tracheophyta</taxon>
        <taxon>Spermatophyta</taxon>
        <taxon>Magnoliopsida</taxon>
        <taxon>eudicotyledons</taxon>
        <taxon>Gunneridae</taxon>
        <taxon>Pentapetalae</taxon>
        <taxon>Caryophyllales</taxon>
        <taxon>Nepenthaceae</taxon>
        <taxon>Nepenthes</taxon>
    </lineage>
</organism>